<keyword evidence="1" id="KW-0862">Zinc</keyword>
<evidence type="ECO:0000256" key="1">
    <source>
        <dbReference type="PROSITE-ProRule" id="PRU00042"/>
    </source>
</evidence>
<keyword evidence="1" id="KW-0863">Zinc-finger</keyword>
<dbReference type="PROSITE" id="PS50157">
    <property type="entry name" value="ZINC_FINGER_C2H2_2"/>
    <property type="match status" value="1"/>
</dbReference>
<dbReference type="AlphaFoldDB" id="A0A1Y1MYL4"/>
<keyword evidence="1" id="KW-0479">Metal-binding</keyword>
<dbReference type="EMBL" id="GEZM01021260">
    <property type="protein sequence ID" value="JAV89046.1"/>
    <property type="molecule type" value="Transcribed_RNA"/>
</dbReference>
<dbReference type="SMART" id="SM00355">
    <property type="entry name" value="ZnF_C2H2"/>
    <property type="match status" value="2"/>
</dbReference>
<evidence type="ECO:0000313" key="3">
    <source>
        <dbReference type="EMBL" id="JAV89046.1"/>
    </source>
</evidence>
<protein>
    <recommendedName>
        <fullName evidence="2">C2H2-type domain-containing protein</fullName>
    </recommendedName>
</protein>
<feature type="domain" description="C2H2-type" evidence="2">
    <location>
        <begin position="2"/>
        <end position="30"/>
    </location>
</feature>
<name>A0A1Y1MYL4_PHOPY</name>
<dbReference type="PROSITE" id="PS00028">
    <property type="entry name" value="ZINC_FINGER_C2H2_1"/>
    <property type="match status" value="2"/>
</dbReference>
<proteinExistence type="predicted"/>
<organism evidence="3">
    <name type="scientific">Photinus pyralis</name>
    <name type="common">Common eastern firefly</name>
    <name type="synonym">Lampyris pyralis</name>
    <dbReference type="NCBI Taxonomy" id="7054"/>
    <lineage>
        <taxon>Eukaryota</taxon>
        <taxon>Metazoa</taxon>
        <taxon>Ecdysozoa</taxon>
        <taxon>Arthropoda</taxon>
        <taxon>Hexapoda</taxon>
        <taxon>Insecta</taxon>
        <taxon>Pterygota</taxon>
        <taxon>Neoptera</taxon>
        <taxon>Endopterygota</taxon>
        <taxon>Coleoptera</taxon>
        <taxon>Polyphaga</taxon>
        <taxon>Elateriformia</taxon>
        <taxon>Elateroidea</taxon>
        <taxon>Lampyridae</taxon>
        <taxon>Lampyrinae</taxon>
        <taxon>Photinus</taxon>
    </lineage>
</organism>
<accession>A0A1Y1MYL4</accession>
<sequence length="827" mass="96023">MFICYLCDENFNEPDQLLSHMKFCHNKPSLFICKQGCCPQQFTRASKFKSHLQTQHRIYYIISETNNNTSNTNNDSEELLATQFQTPVVYNLLENDLDKPSQSKSINDPTGAAIKDTDIHVSCAKKLKNSALKFTLALHNKSNFNRNDVLDIQKLISNTIIADLVDILKENKHSDNKLFEHILNDVCDLFAFIKSEHKLFKYLTDNDLFKFPSMYTINNEIGEVIHHNRPLLGEEKIQGVIMPMAFQLKKYFELDGIFALYKENLLQLESKCVLENFVNGELWQKKKLQFEEKTVFPVFLYFDDFGINNCLGPHATSLCGAYFSIPIAPYQFLSKLQHIFLAGLFKSKDLKNFGNSNVLYKLIQEFSLLEKEGIEIQLQAGTTQRIYFIVSLIIGDNLGLNGILGFSKSFSCTFYCRLCKRSIEQMRSDCTEYKDAFRNVKNYEHDLKIVLESARVKQSGIKENSIFNTLPSFHVTQNFSFDIMHDLLEGVCHYDLCKSLLYFIEKKVFTLDIFNCRVRLFNYQEIYIGSRSSPVDMHDLQTNRLKMTASEMLVFCHLFPLFIGDLVKKQDPVWKFLGILFDIMDALFSNKIDNVTLISLESLISQHNLKYQQLFHDTLKPKHHFLLHYVTTIKKSGPLKHLWSMRFEAKHQELKTFASNTKSRKNISYTLSVKSALRFSNFLINPIVKDQMFYSDCGNTSKVGEKRYSDCILQLGVPDVTKDNQVTCYSRCTIFGTLYKAGYFVTTSNLKVNLHEIVEFIDLNSKNYVLLQPYEVTCYNEHFKGYEVGQKFKKLVMIETEKLDCFPFHIHLLTNQKIIFRLIQFKG</sequence>
<dbReference type="PANTHER" id="PTHR31912:SF34">
    <property type="entry name" value="NOTOCHORD-RELATED PROTEIN"/>
    <property type="match status" value="1"/>
</dbReference>
<dbReference type="InterPro" id="IPR013087">
    <property type="entry name" value="Znf_C2H2_type"/>
</dbReference>
<dbReference type="Gene3D" id="3.30.160.60">
    <property type="entry name" value="Classic Zinc Finger"/>
    <property type="match status" value="1"/>
</dbReference>
<dbReference type="PANTHER" id="PTHR31912">
    <property type="entry name" value="IP13529P"/>
    <property type="match status" value="1"/>
</dbReference>
<evidence type="ECO:0000259" key="2">
    <source>
        <dbReference type="PROSITE" id="PS50157"/>
    </source>
</evidence>
<dbReference type="GO" id="GO:0008270">
    <property type="term" value="F:zinc ion binding"/>
    <property type="evidence" value="ECO:0007669"/>
    <property type="project" value="UniProtKB-KW"/>
</dbReference>
<dbReference type="EMBL" id="GEZM01021259">
    <property type="protein sequence ID" value="JAV89047.1"/>
    <property type="molecule type" value="Transcribed_RNA"/>
</dbReference>
<reference evidence="3" key="1">
    <citation type="journal article" date="2016" name="Sci. Rep.">
        <title>Molecular characterization of firefly nuptial gifts: a multi-omics approach sheds light on postcopulatory sexual selection.</title>
        <authorList>
            <person name="Al-Wathiqui N."/>
            <person name="Fallon T.R."/>
            <person name="South A."/>
            <person name="Weng J.K."/>
            <person name="Lewis S.M."/>
        </authorList>
    </citation>
    <scope>NUCLEOTIDE SEQUENCE</scope>
</reference>